<evidence type="ECO:0000313" key="2">
    <source>
        <dbReference type="EMBL" id="CKT67575.1"/>
    </source>
</evidence>
<dbReference type="Proteomes" id="UP000048948">
    <property type="component" value="Unassembled WGS sequence"/>
</dbReference>
<evidence type="ECO:0000256" key="1">
    <source>
        <dbReference type="SAM" id="MobiDB-lite"/>
    </source>
</evidence>
<dbReference type="EMBL" id="CSBK01000967">
    <property type="protein sequence ID" value="COY15781.1"/>
    <property type="molecule type" value="Genomic_DNA"/>
</dbReference>
<evidence type="ECO:0000313" key="5">
    <source>
        <dbReference type="Proteomes" id="UP000039021"/>
    </source>
</evidence>
<dbReference type="EMBL" id="CSAD01000326">
    <property type="protein sequence ID" value="COV74953.1"/>
    <property type="molecule type" value="Genomic_DNA"/>
</dbReference>
<reference evidence="4" key="2">
    <citation type="submission" date="2015-03" db="EMBL/GenBank/DDBJ databases">
        <authorList>
            <consortium name="Pathogen Informatics"/>
            <person name="Murphy D."/>
        </authorList>
    </citation>
    <scope>NUCLEOTIDE SEQUENCE</scope>
    <source>
        <strain evidence="4">N09902308</strain>
    </source>
</reference>
<protein>
    <submittedName>
        <fullName evidence="2">Uncharacterized protein</fullName>
    </submittedName>
</protein>
<evidence type="ECO:0000313" key="3">
    <source>
        <dbReference type="EMBL" id="COV74953.1"/>
    </source>
</evidence>
<feature type="region of interest" description="Disordered" evidence="1">
    <location>
        <begin position="1"/>
        <end position="94"/>
    </location>
</feature>
<organism evidence="2 7">
    <name type="scientific">Mycobacterium tuberculosis</name>
    <dbReference type="NCBI Taxonomy" id="1773"/>
    <lineage>
        <taxon>Bacteria</taxon>
        <taxon>Bacillati</taxon>
        <taxon>Actinomycetota</taxon>
        <taxon>Actinomycetes</taxon>
        <taxon>Mycobacteriales</taxon>
        <taxon>Mycobacteriaceae</taxon>
        <taxon>Mycobacterium</taxon>
        <taxon>Mycobacterium tuberculosis complex</taxon>
    </lineage>
</organism>
<evidence type="ECO:0000313" key="6">
    <source>
        <dbReference type="Proteomes" id="UP000045842"/>
    </source>
</evidence>
<dbReference type="AlphaFoldDB" id="A0A655ATA0"/>
<dbReference type="Proteomes" id="UP000039021">
    <property type="component" value="Unassembled WGS sequence"/>
</dbReference>
<sequence>MIPTAIRTNVGNGDGVTTASIRPATRNTPTKPTATDTTPRPCSARTCPRGRLPADITDHPSRIPIAAARKTAVSSSSPCGRSRPSRKSPFPAWNISPAISPTLAALSKSTSGIGSPSTTDIAMHVVATQELFTQTCRANDAAGCSL</sequence>
<gene>
    <name evidence="3" type="ORF">ERS007679_02394</name>
    <name evidence="4" type="ORF">ERS007739_02199</name>
    <name evidence="2" type="ORF">ERS027646_03983</name>
</gene>
<feature type="compositionally biased region" description="Polar residues" evidence="1">
    <location>
        <begin position="1"/>
        <end position="20"/>
    </location>
</feature>
<evidence type="ECO:0000313" key="4">
    <source>
        <dbReference type="EMBL" id="COY15781.1"/>
    </source>
</evidence>
<proteinExistence type="predicted"/>
<feature type="compositionally biased region" description="Low complexity" evidence="1">
    <location>
        <begin position="22"/>
        <end position="41"/>
    </location>
</feature>
<dbReference type="Proteomes" id="UP000045842">
    <property type="component" value="Unassembled WGS sequence"/>
</dbReference>
<reference evidence="5 6" key="1">
    <citation type="submission" date="2015-03" db="EMBL/GenBank/DDBJ databases">
        <authorList>
            <consortium name="Pathogen Informatics"/>
        </authorList>
    </citation>
    <scope>NUCLEOTIDE SEQUENCE [LARGE SCALE GENOMIC DNA]</scope>
    <source>
        <strain evidence="2 7">Bir 172</strain>
        <strain evidence="3 6">G09801536</strain>
        <strain evidence="5">N09902308</strain>
    </source>
</reference>
<accession>A0A655ATA0</accession>
<evidence type="ECO:0000313" key="7">
    <source>
        <dbReference type="Proteomes" id="UP000048948"/>
    </source>
</evidence>
<name>A0A655ATA0_MYCTX</name>
<dbReference type="EMBL" id="CNGE01001064">
    <property type="protein sequence ID" value="CKT67575.1"/>
    <property type="molecule type" value="Genomic_DNA"/>
</dbReference>